<organism evidence="2 3">
    <name type="scientific">Araneus ventricosus</name>
    <name type="common">Orbweaver spider</name>
    <name type="synonym">Epeira ventricosa</name>
    <dbReference type="NCBI Taxonomy" id="182803"/>
    <lineage>
        <taxon>Eukaryota</taxon>
        <taxon>Metazoa</taxon>
        <taxon>Ecdysozoa</taxon>
        <taxon>Arthropoda</taxon>
        <taxon>Chelicerata</taxon>
        <taxon>Arachnida</taxon>
        <taxon>Araneae</taxon>
        <taxon>Araneomorphae</taxon>
        <taxon>Entelegynae</taxon>
        <taxon>Araneoidea</taxon>
        <taxon>Araneidae</taxon>
        <taxon>Araneus</taxon>
    </lineage>
</organism>
<proteinExistence type="predicted"/>
<evidence type="ECO:0000313" key="3">
    <source>
        <dbReference type="Proteomes" id="UP000499080"/>
    </source>
</evidence>
<dbReference type="Proteomes" id="UP000499080">
    <property type="component" value="Unassembled WGS sequence"/>
</dbReference>
<comment type="caution">
    <text evidence="2">The sequence shown here is derived from an EMBL/GenBank/DDBJ whole genome shotgun (WGS) entry which is preliminary data.</text>
</comment>
<name>A0A4Y2RDI3_ARAVE</name>
<gene>
    <name evidence="2" type="ORF">AVEN_137967_1</name>
</gene>
<feature type="compositionally biased region" description="Polar residues" evidence="1">
    <location>
        <begin position="25"/>
        <end position="35"/>
    </location>
</feature>
<dbReference type="OrthoDB" id="6437743at2759"/>
<feature type="compositionally biased region" description="Basic and acidic residues" evidence="1">
    <location>
        <begin position="37"/>
        <end position="61"/>
    </location>
</feature>
<protein>
    <submittedName>
        <fullName evidence="2">Uncharacterized protein</fullName>
    </submittedName>
</protein>
<evidence type="ECO:0000313" key="2">
    <source>
        <dbReference type="EMBL" id="GBN73476.1"/>
    </source>
</evidence>
<evidence type="ECO:0000256" key="1">
    <source>
        <dbReference type="SAM" id="MobiDB-lite"/>
    </source>
</evidence>
<dbReference type="EMBL" id="BGPR01016562">
    <property type="protein sequence ID" value="GBN73476.1"/>
    <property type="molecule type" value="Genomic_DNA"/>
</dbReference>
<accession>A0A4Y2RDI3</accession>
<feature type="region of interest" description="Disordered" evidence="1">
    <location>
        <begin position="1"/>
        <end position="61"/>
    </location>
</feature>
<keyword evidence="3" id="KW-1185">Reference proteome</keyword>
<reference evidence="2 3" key="1">
    <citation type="journal article" date="2019" name="Sci. Rep.">
        <title>Orb-weaving spider Araneus ventricosus genome elucidates the spidroin gene catalogue.</title>
        <authorList>
            <person name="Kono N."/>
            <person name="Nakamura H."/>
            <person name="Ohtoshi R."/>
            <person name="Moran D.A.P."/>
            <person name="Shinohara A."/>
            <person name="Yoshida Y."/>
            <person name="Fujiwara M."/>
            <person name="Mori M."/>
            <person name="Tomita M."/>
            <person name="Arakawa K."/>
        </authorList>
    </citation>
    <scope>NUCLEOTIDE SEQUENCE [LARGE SCALE GENOMIC DNA]</scope>
</reference>
<dbReference type="AlphaFoldDB" id="A0A4Y2RDI3"/>
<sequence length="227" mass="26393">MPKRKRKSIGQIPTKAKKIKLLRANETNAQRQQRLQAMKDRDETSRADESEDKQDRPLQKMREQASILRTNESENKREHRLQKVREHRGPLNLKINEKEYSKHEKVIIGEMSQICKYCSTKKYKCEPPGMCCCSGKVRLPALGTPPESLLSYMSGTTSESKHFRKNIRRYNSCFQMTSFGASSIVGRSGFETTFKVKYTTKRALSSLFQVKMLSFYKRISLVTKKRK</sequence>